<organism evidence="1">
    <name type="scientific">viral metagenome</name>
    <dbReference type="NCBI Taxonomy" id="1070528"/>
    <lineage>
        <taxon>unclassified sequences</taxon>
        <taxon>metagenomes</taxon>
        <taxon>organismal metagenomes</taxon>
    </lineage>
</organism>
<dbReference type="AlphaFoldDB" id="A0A6C0CGN5"/>
<evidence type="ECO:0000313" key="1">
    <source>
        <dbReference type="EMBL" id="QHT03748.1"/>
    </source>
</evidence>
<protein>
    <submittedName>
        <fullName evidence="1">Uncharacterized protein</fullName>
    </submittedName>
</protein>
<sequence>MLRARDVWDEQEERRANRMAAMTPIIAQIQAKIKQHATHHSNAPYIVYEVPSYVFGYPLFGLKEAVEFLVAEFAKAGYWVWVVDEKYLFISWMKPVKTRDGPKQMLVTNYRPMPYDQTFISHDNK</sequence>
<name>A0A6C0CGN5_9ZZZZ</name>
<dbReference type="Pfam" id="PF19063">
    <property type="entry name" value="DUF5759"/>
    <property type="match status" value="1"/>
</dbReference>
<dbReference type="EMBL" id="MN739416">
    <property type="protein sequence ID" value="QHT03748.1"/>
    <property type="molecule type" value="Genomic_DNA"/>
</dbReference>
<dbReference type="InterPro" id="IPR043977">
    <property type="entry name" value="DUF5759"/>
</dbReference>
<reference evidence="1" key="1">
    <citation type="journal article" date="2020" name="Nature">
        <title>Giant virus diversity and host interactions through global metagenomics.</title>
        <authorList>
            <person name="Schulz F."/>
            <person name="Roux S."/>
            <person name="Paez-Espino D."/>
            <person name="Jungbluth S."/>
            <person name="Walsh D.A."/>
            <person name="Denef V.J."/>
            <person name="McMahon K.D."/>
            <person name="Konstantinidis K.T."/>
            <person name="Eloe-Fadrosh E.A."/>
            <person name="Kyrpides N.C."/>
            <person name="Woyke T."/>
        </authorList>
    </citation>
    <scope>NUCLEOTIDE SEQUENCE</scope>
    <source>
        <strain evidence="1">GVMAG-M-3300021120-1</strain>
    </source>
</reference>
<accession>A0A6C0CGN5</accession>
<proteinExistence type="predicted"/>